<protein>
    <submittedName>
        <fullName evidence="1">Uncharacterized protein</fullName>
    </submittedName>
</protein>
<reference evidence="1" key="1">
    <citation type="journal article" date="2015" name="Nature">
        <title>Complex archaea that bridge the gap between prokaryotes and eukaryotes.</title>
        <authorList>
            <person name="Spang A."/>
            <person name="Saw J.H."/>
            <person name="Jorgensen S.L."/>
            <person name="Zaremba-Niedzwiedzka K."/>
            <person name="Martijn J."/>
            <person name="Lind A.E."/>
            <person name="van Eijk R."/>
            <person name="Schleper C."/>
            <person name="Guy L."/>
            <person name="Ettema T.J."/>
        </authorList>
    </citation>
    <scope>NUCLEOTIDE SEQUENCE</scope>
</reference>
<gene>
    <name evidence="1" type="ORF">LCGC14_0804830</name>
</gene>
<dbReference type="AlphaFoldDB" id="A0A0F9PNK3"/>
<sequence>MKKINFVKSKDKDELGFISSCIDVYRAFNKALITDEVEYLELSKGLNDVFAKASEGKEKLNTKDIDVIEAAILCAHDHGAFTTGMIFGPAREKLKLEILEKIGRSPVEPKRIIRVQPAPEYFELKKLLNAGFKRPVPTYIKPEKVKVENLPHNKPEPIRVEVDDSVGFKPKPLDKEQAEAMEDYNRSMGSSTVVSELAEDIKGRDVDKILDEI</sequence>
<dbReference type="EMBL" id="LAZR01002187">
    <property type="protein sequence ID" value="KKN33340.1"/>
    <property type="molecule type" value="Genomic_DNA"/>
</dbReference>
<organism evidence="1">
    <name type="scientific">marine sediment metagenome</name>
    <dbReference type="NCBI Taxonomy" id="412755"/>
    <lineage>
        <taxon>unclassified sequences</taxon>
        <taxon>metagenomes</taxon>
        <taxon>ecological metagenomes</taxon>
    </lineage>
</organism>
<accession>A0A0F9PNK3</accession>
<evidence type="ECO:0000313" key="1">
    <source>
        <dbReference type="EMBL" id="KKN33340.1"/>
    </source>
</evidence>
<name>A0A0F9PNK3_9ZZZZ</name>
<proteinExistence type="predicted"/>
<comment type="caution">
    <text evidence="1">The sequence shown here is derived from an EMBL/GenBank/DDBJ whole genome shotgun (WGS) entry which is preliminary data.</text>
</comment>